<dbReference type="AlphaFoldDB" id="A0A1R3HHT4"/>
<comment type="caution">
    <text evidence="1">The sequence shown here is derived from an EMBL/GenBank/DDBJ whole genome shotgun (WGS) entry which is preliminary data.</text>
</comment>
<reference evidence="1 2" key="1">
    <citation type="submission" date="2013-09" db="EMBL/GenBank/DDBJ databases">
        <title>Corchorus capsularis genome sequencing.</title>
        <authorList>
            <person name="Alam M."/>
            <person name="Haque M.S."/>
            <person name="Islam M.S."/>
            <person name="Emdad E.M."/>
            <person name="Islam M.M."/>
            <person name="Ahmed B."/>
            <person name="Halim A."/>
            <person name="Hossen Q.M.M."/>
            <person name="Hossain M.Z."/>
            <person name="Ahmed R."/>
            <person name="Khan M.M."/>
            <person name="Islam R."/>
            <person name="Rashid M.M."/>
            <person name="Khan S.A."/>
            <person name="Rahman M.S."/>
            <person name="Alam M."/>
        </authorList>
    </citation>
    <scope>NUCLEOTIDE SEQUENCE [LARGE SCALE GENOMIC DNA]</scope>
    <source>
        <strain evidence="2">cv. CVL-1</strain>
        <tissue evidence="1">Whole seedling</tissue>
    </source>
</reference>
<evidence type="ECO:0000313" key="2">
    <source>
        <dbReference type="Proteomes" id="UP000188268"/>
    </source>
</evidence>
<name>A0A1R3HHT4_COCAP</name>
<keyword evidence="2" id="KW-1185">Reference proteome</keyword>
<protein>
    <submittedName>
        <fullName evidence="1">Uncharacterized protein</fullName>
    </submittedName>
</protein>
<dbReference type="Proteomes" id="UP000188268">
    <property type="component" value="Unassembled WGS sequence"/>
</dbReference>
<proteinExistence type="predicted"/>
<accession>A0A1R3HHT4</accession>
<organism evidence="1 2">
    <name type="scientific">Corchorus capsularis</name>
    <name type="common">Jute</name>
    <dbReference type="NCBI Taxonomy" id="210143"/>
    <lineage>
        <taxon>Eukaryota</taxon>
        <taxon>Viridiplantae</taxon>
        <taxon>Streptophyta</taxon>
        <taxon>Embryophyta</taxon>
        <taxon>Tracheophyta</taxon>
        <taxon>Spermatophyta</taxon>
        <taxon>Magnoliopsida</taxon>
        <taxon>eudicotyledons</taxon>
        <taxon>Gunneridae</taxon>
        <taxon>Pentapetalae</taxon>
        <taxon>rosids</taxon>
        <taxon>malvids</taxon>
        <taxon>Malvales</taxon>
        <taxon>Malvaceae</taxon>
        <taxon>Grewioideae</taxon>
        <taxon>Apeibeae</taxon>
        <taxon>Corchorus</taxon>
    </lineage>
</organism>
<evidence type="ECO:0000313" key="1">
    <source>
        <dbReference type="EMBL" id="OMO69835.1"/>
    </source>
</evidence>
<gene>
    <name evidence="1" type="ORF">CCACVL1_19237</name>
</gene>
<dbReference type="EMBL" id="AWWV01011947">
    <property type="protein sequence ID" value="OMO69835.1"/>
    <property type="molecule type" value="Genomic_DNA"/>
</dbReference>
<dbReference type="Gramene" id="OMO69835">
    <property type="protein sequence ID" value="OMO69835"/>
    <property type="gene ID" value="CCACVL1_19237"/>
</dbReference>
<sequence length="44" mass="5161">MSKRLYMTASKRLYMTTFRCRNQDSGVWTPQNNDILYNGDLDGV</sequence>